<keyword evidence="3 4" id="KW-0472">Membrane</keyword>
<dbReference type="AlphaFoldDB" id="A0A7T8GVK2"/>
<dbReference type="Pfam" id="PF04145">
    <property type="entry name" value="Ctr"/>
    <property type="match status" value="1"/>
</dbReference>
<dbReference type="Proteomes" id="UP000595437">
    <property type="component" value="Chromosome 13"/>
</dbReference>
<comment type="subcellular location">
    <subcellularLocation>
        <location evidence="4">Membrane</location>
        <topology evidence="4">Multi-pass membrane protein</topology>
    </subcellularLocation>
</comment>
<evidence type="ECO:0000256" key="5">
    <source>
        <dbReference type="SAM" id="MobiDB-lite"/>
    </source>
</evidence>
<evidence type="ECO:0000256" key="3">
    <source>
        <dbReference type="ARBA" id="ARBA00023136"/>
    </source>
</evidence>
<keyword evidence="7" id="KW-1185">Reference proteome</keyword>
<feature type="region of interest" description="Disordered" evidence="5">
    <location>
        <begin position="1"/>
        <end position="38"/>
    </location>
</feature>
<keyword evidence="4" id="KW-0186">Copper</keyword>
<dbReference type="EMBL" id="CP045902">
    <property type="protein sequence ID" value="QQP38598.1"/>
    <property type="molecule type" value="Genomic_DNA"/>
</dbReference>
<dbReference type="InterPro" id="IPR007274">
    <property type="entry name" value="Cop_transporter"/>
</dbReference>
<protein>
    <recommendedName>
        <fullName evidence="4">Copper transport protein</fullName>
    </recommendedName>
</protein>
<name>A0A7T8GVK2_CALRO</name>
<evidence type="ECO:0000313" key="6">
    <source>
        <dbReference type="EMBL" id="QQP38598.1"/>
    </source>
</evidence>
<dbReference type="OrthoDB" id="161814at2759"/>
<dbReference type="GO" id="GO:0005375">
    <property type="term" value="F:copper ion transmembrane transporter activity"/>
    <property type="evidence" value="ECO:0007669"/>
    <property type="project" value="UniProtKB-UniRule"/>
</dbReference>
<dbReference type="PANTHER" id="PTHR12483">
    <property type="entry name" value="SOLUTE CARRIER FAMILY 31 COPPER TRANSPORTERS"/>
    <property type="match status" value="1"/>
</dbReference>
<organism evidence="6 7">
    <name type="scientific">Caligus rogercresseyi</name>
    <name type="common">Sea louse</name>
    <dbReference type="NCBI Taxonomy" id="217165"/>
    <lineage>
        <taxon>Eukaryota</taxon>
        <taxon>Metazoa</taxon>
        <taxon>Ecdysozoa</taxon>
        <taxon>Arthropoda</taxon>
        <taxon>Crustacea</taxon>
        <taxon>Multicrustacea</taxon>
        <taxon>Hexanauplia</taxon>
        <taxon>Copepoda</taxon>
        <taxon>Siphonostomatoida</taxon>
        <taxon>Caligidae</taxon>
        <taxon>Caligus</taxon>
    </lineage>
</organism>
<feature type="transmembrane region" description="Helical" evidence="4">
    <location>
        <begin position="62"/>
        <end position="82"/>
    </location>
</feature>
<gene>
    <name evidence="6" type="ORF">FKW44_019213</name>
</gene>
<dbReference type="GO" id="GO:0016020">
    <property type="term" value="C:membrane"/>
    <property type="evidence" value="ECO:0007669"/>
    <property type="project" value="UniProtKB-SubCell"/>
</dbReference>
<evidence type="ECO:0000313" key="7">
    <source>
        <dbReference type="Proteomes" id="UP000595437"/>
    </source>
</evidence>
<keyword evidence="2 4" id="KW-1133">Transmembrane helix</keyword>
<keyword evidence="4" id="KW-0813">Transport</keyword>
<sequence>MSGHGQPQPPAHHDMPGHNHHSAHHDMAGHDMSSKGSSSHMMMMMYSTAAMRRSSSSTFGEISGIGGLILSMIICFLIAILYEAIKFTREVVFRKYNAPFIEPAKQGHDSDLKGLQSSSRDEEDPSKPKIRLAFHRLISPHAHIHDYNSWLCLSVVLGTAAGYFIFGWKRSSILDVSDHCH</sequence>
<comment type="similarity">
    <text evidence="4">Belongs to the copper transporter (Ctr) (TC 1.A.56) family. SLC31A subfamily.</text>
</comment>
<reference evidence="7" key="1">
    <citation type="submission" date="2021-01" db="EMBL/GenBank/DDBJ databases">
        <title>Caligus Genome Assembly.</title>
        <authorList>
            <person name="Gallardo-Escarate C."/>
        </authorList>
    </citation>
    <scope>NUCLEOTIDE SEQUENCE [LARGE SCALE GENOMIC DNA]</scope>
</reference>
<feature type="region of interest" description="Disordered" evidence="5">
    <location>
        <begin position="107"/>
        <end position="126"/>
    </location>
</feature>
<keyword evidence="1 4" id="KW-0812">Transmembrane</keyword>
<accession>A0A7T8GVK2</accession>
<evidence type="ECO:0000256" key="4">
    <source>
        <dbReference type="RuleBase" id="RU367022"/>
    </source>
</evidence>
<keyword evidence="4" id="KW-0406">Ion transport</keyword>
<feature type="transmembrane region" description="Helical" evidence="4">
    <location>
        <begin position="147"/>
        <end position="166"/>
    </location>
</feature>
<proteinExistence type="inferred from homology"/>
<feature type="compositionally biased region" description="Basic and acidic residues" evidence="5">
    <location>
        <begin position="24"/>
        <end position="33"/>
    </location>
</feature>
<keyword evidence="4" id="KW-0187">Copper transport</keyword>
<evidence type="ECO:0000256" key="2">
    <source>
        <dbReference type="ARBA" id="ARBA00022989"/>
    </source>
</evidence>
<evidence type="ECO:0000256" key="1">
    <source>
        <dbReference type="ARBA" id="ARBA00022692"/>
    </source>
</evidence>